<sequence length="128" mass="14918">MELTKLEKAIALSIVFNDIDLKELDGHVSKGKLSDVIKVFEVLREDTKSKEEKEAQINVINKLIDCLLNDKECEHKYRVLDSETTSFHSDNKRFIQEVSATFYCEKCLDIQHREKRIDIDTIEVKDSE</sequence>
<name>A0A9W4ESN5_BACTO</name>
<evidence type="ECO:0000313" key="2">
    <source>
        <dbReference type="Proteomes" id="UP000055316"/>
    </source>
</evidence>
<dbReference type="Proteomes" id="UP000055316">
    <property type="component" value="Chromosome"/>
</dbReference>
<protein>
    <submittedName>
        <fullName evidence="1">Carbamoyl phosphate synthase small subunit</fullName>
    </submittedName>
</protein>
<dbReference type="EMBL" id="AP014864">
    <property type="protein sequence ID" value="BAR82346.1"/>
    <property type="molecule type" value="Genomic_DNA"/>
</dbReference>
<evidence type="ECO:0000313" key="1">
    <source>
        <dbReference type="EMBL" id="BAR82346.1"/>
    </source>
</evidence>
<reference evidence="1 2" key="1">
    <citation type="submission" date="2015-05" db="EMBL/GenBank/DDBJ databases">
        <title>Whole genome sequence of Bacillus thuringiensis serovar tolworthi Pasteur Institute Standard strain.</title>
        <authorList>
            <person name="Kanda K."/>
            <person name="Nakashima K."/>
            <person name="Nagano Y."/>
        </authorList>
    </citation>
    <scope>NUCLEOTIDE SEQUENCE [LARGE SCALE GENOMIC DNA]</scope>
    <source>
        <strain evidence="1 2">Pasteur Institute Standard strain</strain>
    </source>
</reference>
<proteinExistence type="predicted"/>
<dbReference type="AlphaFoldDB" id="A0A9W4ESN5"/>
<organism evidence="1 2">
    <name type="scientific">Bacillus thuringiensis subsp. tolworthi</name>
    <dbReference type="NCBI Taxonomy" id="1442"/>
    <lineage>
        <taxon>Bacteria</taxon>
        <taxon>Bacillati</taxon>
        <taxon>Bacillota</taxon>
        <taxon>Bacilli</taxon>
        <taxon>Bacillales</taxon>
        <taxon>Bacillaceae</taxon>
        <taxon>Bacillus</taxon>
        <taxon>Bacillus cereus group</taxon>
    </lineage>
</organism>
<accession>A0A9W4ESN5</accession>
<gene>
    <name evidence="1" type="ORF">KNN_01500</name>
</gene>